<name>A0ACC6KV28_9SPHI</name>
<sequence length="58" mass="6424">MKAKSDWNAGICYAEKKAAEQAEQNKAIEIALKMKQKGTSNEDLAELTGLTIKEIEKL</sequence>
<evidence type="ECO:0000313" key="1">
    <source>
        <dbReference type="EMBL" id="MDR6783220.1"/>
    </source>
</evidence>
<organism evidence="1 2">
    <name type="scientific">Pedobacter africanus</name>
    <dbReference type="NCBI Taxonomy" id="151894"/>
    <lineage>
        <taxon>Bacteria</taxon>
        <taxon>Pseudomonadati</taxon>
        <taxon>Bacteroidota</taxon>
        <taxon>Sphingobacteriia</taxon>
        <taxon>Sphingobacteriales</taxon>
        <taxon>Sphingobacteriaceae</taxon>
        <taxon>Pedobacter</taxon>
    </lineage>
</organism>
<dbReference type="Proteomes" id="UP001246858">
    <property type="component" value="Unassembled WGS sequence"/>
</dbReference>
<evidence type="ECO:0000313" key="2">
    <source>
        <dbReference type="Proteomes" id="UP001246858"/>
    </source>
</evidence>
<comment type="caution">
    <text evidence="1">The sequence shown here is derived from an EMBL/GenBank/DDBJ whole genome shotgun (WGS) entry which is preliminary data.</text>
</comment>
<reference evidence="1" key="1">
    <citation type="submission" date="2023-07" db="EMBL/GenBank/DDBJ databases">
        <title>Sorghum-associated microbial communities from plants grown in Nebraska, USA.</title>
        <authorList>
            <person name="Schachtman D."/>
        </authorList>
    </citation>
    <scope>NUCLEOTIDE SEQUENCE</scope>
    <source>
        <strain evidence="1">2697</strain>
    </source>
</reference>
<accession>A0ACC6KV28</accession>
<gene>
    <name evidence="1" type="ORF">J2X78_001772</name>
</gene>
<protein>
    <submittedName>
        <fullName evidence="1">Transposase/invertase (TIGR01784 family)</fullName>
    </submittedName>
</protein>
<dbReference type="EMBL" id="JAVDTF010000001">
    <property type="protein sequence ID" value="MDR6783220.1"/>
    <property type="molecule type" value="Genomic_DNA"/>
</dbReference>
<keyword evidence="2" id="KW-1185">Reference proteome</keyword>
<proteinExistence type="predicted"/>